<feature type="chain" id="PRO_5034576347" description="Apple domain-containing protein" evidence="2">
    <location>
        <begin position="22"/>
        <end position="831"/>
    </location>
</feature>
<dbReference type="OrthoDB" id="63533at2759"/>
<accession>A0A8H3FKK1</accession>
<dbReference type="AlphaFoldDB" id="A0A8H3FKK1"/>
<evidence type="ECO:0000256" key="1">
    <source>
        <dbReference type="SAM" id="MobiDB-lite"/>
    </source>
</evidence>
<organism evidence="3 4">
    <name type="scientific">Alectoria fallacina</name>
    <dbReference type="NCBI Taxonomy" id="1903189"/>
    <lineage>
        <taxon>Eukaryota</taxon>
        <taxon>Fungi</taxon>
        <taxon>Dikarya</taxon>
        <taxon>Ascomycota</taxon>
        <taxon>Pezizomycotina</taxon>
        <taxon>Lecanoromycetes</taxon>
        <taxon>OSLEUM clade</taxon>
        <taxon>Lecanoromycetidae</taxon>
        <taxon>Lecanorales</taxon>
        <taxon>Lecanorineae</taxon>
        <taxon>Parmeliaceae</taxon>
        <taxon>Alectoria</taxon>
    </lineage>
</organism>
<evidence type="ECO:0000256" key="2">
    <source>
        <dbReference type="SAM" id="SignalP"/>
    </source>
</evidence>
<comment type="caution">
    <text evidence="3">The sequence shown here is derived from an EMBL/GenBank/DDBJ whole genome shotgun (WGS) entry which is preliminary data.</text>
</comment>
<proteinExistence type="predicted"/>
<gene>
    <name evidence="3" type="ORF">ALECFALPRED_003813</name>
</gene>
<keyword evidence="4" id="KW-1185">Reference proteome</keyword>
<feature type="region of interest" description="Disordered" evidence="1">
    <location>
        <begin position="114"/>
        <end position="137"/>
    </location>
</feature>
<sequence length="831" mass="87548">MKNKLLSNSLAVVSLITAGLALTTNAKLQAHGHQHGDVFGRIMHKTKASSGSSLKITTIGAADYSVAVLPTASGIARGPDCFGGDYDPTNATNYSNPCTRPTPVPQLQLQALEVQDSQSASLPSRRRNRYRTSRTSGKDETALIAELGPVSTGTTFAKIRDNAHAAIPPRKAGLEIQGDLKNASDNETEANSLLAFDASRSHPDRKALSPRQVDGYQSFVLGGFSNPTPTASSIAPSATGTSVCPAGNGTAYISDAGIVYQIVCNIDFPHDDYPFQLVDSFAGCVQKCDAYNYNAHHVKCVAALFIASRSEDANDCYLKSSIDNPSPSTLKIQGAIRIGYASSSATTSSTSTITSSSSSTATTISASSVSSPGVTYASGDSIIAPKVAGSHLQGPSQNVPSSQYLDVEAPIGITLAKTLLTTGVSGDLSTSYPVSPETGALEVNISTQSYLNALTDTPHLSRDGGKGGMLNGEHLFVFCDTGSYSPPTSTVNGNFLGFISSSVAIDVGMNGLSGKALELQDGIGEWSDNVGRMRGFAPLTTGEMAYNEALQGNGQRYAIWPESSIIPLDATTAIVYAPIVYDNVNMATKAAVFTYTGSTLLTITAGGKGGPVAERTVNKIFDQDEVEWGCAGGLRSWGASGIGGDDGNVYLFGNIAGGLLVARTSAGTVGDRDSFEYWSGSAWSSDMPSSSSTAYFIEGAFMDIDVFYSPRHLTFIIVYMTAYADSTFYYRYLEADQGILPPFAPGGDSFSDYVENILKYSWSEQQLLFKANPGLNGKYIYSGGAHLGYYGSNDIINGGTKILLSWTSPTGLDPSTLTSEYQIVTAEVDFV</sequence>
<evidence type="ECO:0008006" key="5">
    <source>
        <dbReference type="Google" id="ProtNLM"/>
    </source>
</evidence>
<protein>
    <recommendedName>
        <fullName evidence="5">Apple domain-containing protein</fullName>
    </recommendedName>
</protein>
<dbReference type="EMBL" id="CAJPDR010000232">
    <property type="protein sequence ID" value="CAF9927686.1"/>
    <property type="molecule type" value="Genomic_DNA"/>
</dbReference>
<feature type="signal peptide" evidence="2">
    <location>
        <begin position="1"/>
        <end position="21"/>
    </location>
</feature>
<name>A0A8H3FKK1_9LECA</name>
<reference evidence="3" key="1">
    <citation type="submission" date="2021-03" db="EMBL/GenBank/DDBJ databases">
        <authorList>
            <person name="Tagirdzhanova G."/>
        </authorList>
    </citation>
    <scope>NUCLEOTIDE SEQUENCE</scope>
</reference>
<keyword evidence="2" id="KW-0732">Signal</keyword>
<evidence type="ECO:0000313" key="3">
    <source>
        <dbReference type="EMBL" id="CAF9927686.1"/>
    </source>
</evidence>
<evidence type="ECO:0000313" key="4">
    <source>
        <dbReference type="Proteomes" id="UP000664203"/>
    </source>
</evidence>
<dbReference type="Proteomes" id="UP000664203">
    <property type="component" value="Unassembled WGS sequence"/>
</dbReference>